<keyword evidence="4" id="KW-0963">Cytoplasm</keyword>
<dbReference type="PANTHER" id="PTHR33202">
    <property type="entry name" value="ZINC UPTAKE REGULATION PROTEIN"/>
    <property type="match status" value="1"/>
</dbReference>
<evidence type="ECO:0000256" key="8">
    <source>
        <dbReference type="ARBA" id="ARBA00023015"/>
    </source>
</evidence>
<evidence type="ECO:0000256" key="5">
    <source>
        <dbReference type="ARBA" id="ARBA00022491"/>
    </source>
</evidence>
<keyword evidence="5" id="KW-0678">Repressor</keyword>
<evidence type="ECO:0000256" key="6">
    <source>
        <dbReference type="ARBA" id="ARBA00022723"/>
    </source>
</evidence>
<protein>
    <submittedName>
        <fullName evidence="11">Unannotated protein</fullName>
    </submittedName>
</protein>
<dbReference type="PANTHER" id="PTHR33202:SF2">
    <property type="entry name" value="FERRIC UPTAKE REGULATION PROTEIN"/>
    <property type="match status" value="1"/>
</dbReference>
<evidence type="ECO:0000256" key="1">
    <source>
        <dbReference type="ARBA" id="ARBA00004496"/>
    </source>
</evidence>
<evidence type="ECO:0000256" key="3">
    <source>
        <dbReference type="ARBA" id="ARBA00011738"/>
    </source>
</evidence>
<dbReference type="GO" id="GO:0003700">
    <property type="term" value="F:DNA-binding transcription factor activity"/>
    <property type="evidence" value="ECO:0007669"/>
    <property type="project" value="InterPro"/>
</dbReference>
<dbReference type="CDD" id="cd07153">
    <property type="entry name" value="Fur_like"/>
    <property type="match status" value="1"/>
</dbReference>
<dbReference type="InterPro" id="IPR036390">
    <property type="entry name" value="WH_DNA-bd_sf"/>
</dbReference>
<comment type="subcellular location">
    <subcellularLocation>
        <location evidence="1">Cytoplasm</location>
    </subcellularLocation>
</comment>
<proteinExistence type="inferred from homology"/>
<comment type="subunit">
    <text evidence="3">Homodimer.</text>
</comment>
<dbReference type="GO" id="GO:1900376">
    <property type="term" value="P:regulation of secondary metabolite biosynthetic process"/>
    <property type="evidence" value="ECO:0007669"/>
    <property type="project" value="TreeGrafter"/>
</dbReference>
<keyword evidence="9" id="KW-0238">DNA-binding</keyword>
<name>A0A6J6GL74_9ZZZZ</name>
<sequence>MSADLAELHHIADRRLRDATLVYTKGRRELVELLAGLTRPATMPELLELRPRLTQSSMYRNMTDLETVGVVQKVVGADDRTRYELAEDLIGHHHHSICTRCGAVDDFVVPARTEKTLEAALAKALGDSGFQPTGHRLDVVGVCASCS</sequence>
<evidence type="ECO:0000256" key="4">
    <source>
        <dbReference type="ARBA" id="ARBA00022490"/>
    </source>
</evidence>
<dbReference type="EMBL" id="CAEZSR010000339">
    <property type="protein sequence ID" value="CAB4601986.1"/>
    <property type="molecule type" value="Genomic_DNA"/>
</dbReference>
<dbReference type="Pfam" id="PF01475">
    <property type="entry name" value="FUR"/>
    <property type="match status" value="1"/>
</dbReference>
<dbReference type="GO" id="GO:0005829">
    <property type="term" value="C:cytosol"/>
    <property type="evidence" value="ECO:0007669"/>
    <property type="project" value="TreeGrafter"/>
</dbReference>
<dbReference type="AlphaFoldDB" id="A0A6J6GL74"/>
<dbReference type="GO" id="GO:0000976">
    <property type="term" value="F:transcription cis-regulatory region binding"/>
    <property type="evidence" value="ECO:0007669"/>
    <property type="project" value="TreeGrafter"/>
</dbReference>
<comment type="similarity">
    <text evidence="2">Belongs to the Fur family.</text>
</comment>
<dbReference type="InterPro" id="IPR002481">
    <property type="entry name" value="FUR"/>
</dbReference>
<evidence type="ECO:0000256" key="2">
    <source>
        <dbReference type="ARBA" id="ARBA00007957"/>
    </source>
</evidence>
<evidence type="ECO:0000313" key="11">
    <source>
        <dbReference type="EMBL" id="CAB4601986.1"/>
    </source>
</evidence>
<evidence type="ECO:0000256" key="7">
    <source>
        <dbReference type="ARBA" id="ARBA00022833"/>
    </source>
</evidence>
<evidence type="ECO:0000256" key="9">
    <source>
        <dbReference type="ARBA" id="ARBA00023125"/>
    </source>
</evidence>
<dbReference type="GO" id="GO:0045892">
    <property type="term" value="P:negative regulation of DNA-templated transcription"/>
    <property type="evidence" value="ECO:0007669"/>
    <property type="project" value="TreeGrafter"/>
</dbReference>
<dbReference type="Gene3D" id="3.30.1490.190">
    <property type="match status" value="1"/>
</dbReference>
<keyword evidence="7" id="KW-0862">Zinc</keyword>
<dbReference type="Gene3D" id="1.10.10.10">
    <property type="entry name" value="Winged helix-like DNA-binding domain superfamily/Winged helix DNA-binding domain"/>
    <property type="match status" value="1"/>
</dbReference>
<gene>
    <name evidence="11" type="ORF">UFOPK1493_04384</name>
</gene>
<evidence type="ECO:0000256" key="10">
    <source>
        <dbReference type="ARBA" id="ARBA00023163"/>
    </source>
</evidence>
<dbReference type="SUPFAM" id="SSF46785">
    <property type="entry name" value="Winged helix' DNA-binding domain"/>
    <property type="match status" value="1"/>
</dbReference>
<accession>A0A6J6GL74</accession>
<organism evidence="11">
    <name type="scientific">freshwater metagenome</name>
    <dbReference type="NCBI Taxonomy" id="449393"/>
    <lineage>
        <taxon>unclassified sequences</taxon>
        <taxon>metagenomes</taxon>
        <taxon>ecological metagenomes</taxon>
    </lineage>
</organism>
<reference evidence="11" key="1">
    <citation type="submission" date="2020-05" db="EMBL/GenBank/DDBJ databases">
        <authorList>
            <person name="Chiriac C."/>
            <person name="Salcher M."/>
            <person name="Ghai R."/>
            <person name="Kavagutti S V."/>
        </authorList>
    </citation>
    <scope>NUCLEOTIDE SEQUENCE</scope>
</reference>
<keyword evidence="8" id="KW-0805">Transcription regulation</keyword>
<dbReference type="GO" id="GO:0008270">
    <property type="term" value="F:zinc ion binding"/>
    <property type="evidence" value="ECO:0007669"/>
    <property type="project" value="TreeGrafter"/>
</dbReference>
<dbReference type="InterPro" id="IPR036388">
    <property type="entry name" value="WH-like_DNA-bd_sf"/>
</dbReference>
<keyword evidence="6" id="KW-0479">Metal-binding</keyword>
<keyword evidence="10" id="KW-0804">Transcription</keyword>
<dbReference type="InterPro" id="IPR043135">
    <property type="entry name" value="Fur_C"/>
</dbReference>